<dbReference type="PANTHER" id="PTHR34413:SF2">
    <property type="entry name" value="PROPHAGE TAIL FIBER ASSEMBLY PROTEIN HOMOLOG TFAE-RELATED"/>
    <property type="match status" value="1"/>
</dbReference>
<reference evidence="1" key="1">
    <citation type="submission" date="2016-05" db="EMBL/GenBank/DDBJ databases">
        <authorList>
            <person name="Cock P.J.A."/>
            <person name="Cock P.J.A."/>
        </authorList>
    </citation>
    <scope>NUCLEOTIDE SEQUENCE</scope>
    <source>
        <strain evidence="1">PWN146_assembly</strain>
    </source>
</reference>
<accession>A0A1C3HHP4</accession>
<dbReference type="PANTHER" id="PTHR34413">
    <property type="entry name" value="PROPHAGE TAIL FIBER ASSEMBLY PROTEIN HOMOLOG TFAE-RELATED-RELATED"/>
    <property type="match status" value="1"/>
</dbReference>
<sequence length="176" mass="20356">MKNIKNFQRYRPESEEKKALERDINAIFLISDDGQDWYECQRNFSNATIKILYDAEGVVRAITNDISSLFPENRSVAEVASLPEGAAIDGSWVYEDGRVMPRQLTRHELLQQAERKKMSLLLQAEKAMAPLRDAVELEIATKEENVRYVAWRNYRVLVSRVKVTDPDNISWPNLPE</sequence>
<dbReference type="EMBL" id="LT575490">
    <property type="protein sequence ID" value="SAY44564.1"/>
    <property type="molecule type" value="Genomic_DNA"/>
</dbReference>
<evidence type="ECO:0000313" key="1">
    <source>
        <dbReference type="EMBL" id="SAY44564.1"/>
    </source>
</evidence>
<gene>
    <name evidence="1" type="ORF">PWN146_03274</name>
</gene>
<dbReference type="AlphaFoldDB" id="A0A1C3HHP4"/>
<dbReference type="Pfam" id="PF02413">
    <property type="entry name" value="Caudo_TAP"/>
    <property type="match status" value="1"/>
</dbReference>
<organism evidence="1">
    <name type="scientific">Serratia marcescens</name>
    <dbReference type="NCBI Taxonomy" id="615"/>
    <lineage>
        <taxon>Bacteria</taxon>
        <taxon>Pseudomonadati</taxon>
        <taxon>Pseudomonadota</taxon>
        <taxon>Gammaproteobacteria</taxon>
        <taxon>Enterobacterales</taxon>
        <taxon>Yersiniaceae</taxon>
        <taxon>Serratia</taxon>
    </lineage>
</organism>
<dbReference type="InterPro" id="IPR003458">
    <property type="entry name" value="Phage_T4_Gp38_tail_assem"/>
</dbReference>
<dbReference type="InterPro" id="IPR051220">
    <property type="entry name" value="TFA_Chaperone"/>
</dbReference>
<protein>
    <submittedName>
        <fullName evidence="1">Caudovirales tail fiber assembly protein</fullName>
    </submittedName>
</protein>
<name>A0A1C3HHP4_SERMA</name>
<proteinExistence type="predicted"/>